<dbReference type="RefSeq" id="WP_091060818.1">
    <property type="nucleotide sequence ID" value="NZ_FMDM01000004.1"/>
</dbReference>
<dbReference type="STRING" id="745366.GA0070213_104211"/>
<evidence type="ECO:0000256" key="1">
    <source>
        <dbReference type="SAM" id="Phobius"/>
    </source>
</evidence>
<feature type="transmembrane region" description="Helical" evidence="1">
    <location>
        <begin position="37"/>
        <end position="56"/>
    </location>
</feature>
<keyword evidence="3" id="KW-1185">Reference proteome</keyword>
<accession>A0A1C5HYV4</accession>
<gene>
    <name evidence="2" type="ORF">GA0070213_104211</name>
</gene>
<keyword evidence="1" id="KW-0472">Membrane</keyword>
<organism evidence="2 3">
    <name type="scientific">Micromonospora humi</name>
    <dbReference type="NCBI Taxonomy" id="745366"/>
    <lineage>
        <taxon>Bacteria</taxon>
        <taxon>Bacillati</taxon>
        <taxon>Actinomycetota</taxon>
        <taxon>Actinomycetes</taxon>
        <taxon>Micromonosporales</taxon>
        <taxon>Micromonosporaceae</taxon>
        <taxon>Micromonospora</taxon>
    </lineage>
</organism>
<reference evidence="3" key="1">
    <citation type="submission" date="2016-06" db="EMBL/GenBank/DDBJ databases">
        <authorList>
            <person name="Varghese N."/>
            <person name="Submissions Spin"/>
        </authorList>
    </citation>
    <scope>NUCLEOTIDE SEQUENCE [LARGE SCALE GENOMIC DNA]</scope>
    <source>
        <strain evidence="3">DSM 45647</strain>
    </source>
</reference>
<dbReference type="EMBL" id="FMDM01000004">
    <property type="protein sequence ID" value="SCG51200.1"/>
    <property type="molecule type" value="Genomic_DNA"/>
</dbReference>
<name>A0A1C5HYV4_9ACTN</name>
<dbReference type="AlphaFoldDB" id="A0A1C5HYV4"/>
<proteinExistence type="predicted"/>
<keyword evidence="1" id="KW-1133">Transmembrane helix</keyword>
<keyword evidence="1" id="KW-0812">Transmembrane</keyword>
<sequence>MPDDVTLVEVLHRDLRDVRWAEPAELRATARRRSRRTAAVAAASVVLVAALGATFVDRTGASPPPVADVPGGNTEIPVEAMLEPTDVPVRTGDTLSDTDLDEPVRVDDFLQVCARAQGLPAQEPRSRYSRSQTLLESPAVDAPLSNPAVVLTQDVYRMRSAAAGRFVGDLERVVAACGEWRTTGQVPGDRGLVTDEVVHSWTVAASGFAGDQAVVLRHTTTVPRQPADGGANWFEDRLVVRVGDLVTVLVPAERLRPGIPDAEASVRQLQEMARAAAQRMCVAANPGC</sequence>
<protein>
    <submittedName>
        <fullName evidence="2">Uncharacterized protein</fullName>
    </submittedName>
</protein>
<dbReference type="OrthoDB" id="3402398at2"/>
<evidence type="ECO:0000313" key="3">
    <source>
        <dbReference type="Proteomes" id="UP000199360"/>
    </source>
</evidence>
<evidence type="ECO:0000313" key="2">
    <source>
        <dbReference type="EMBL" id="SCG51200.1"/>
    </source>
</evidence>
<dbReference type="Proteomes" id="UP000199360">
    <property type="component" value="Unassembled WGS sequence"/>
</dbReference>